<dbReference type="Pfam" id="PF20151">
    <property type="entry name" value="DUF6533"/>
    <property type="match status" value="1"/>
</dbReference>
<feature type="domain" description="DUF6533" evidence="2">
    <location>
        <begin position="7"/>
        <end position="47"/>
    </location>
</feature>
<evidence type="ECO:0000313" key="4">
    <source>
        <dbReference type="Proteomes" id="UP000077266"/>
    </source>
</evidence>
<evidence type="ECO:0000259" key="2">
    <source>
        <dbReference type="Pfam" id="PF20151"/>
    </source>
</evidence>
<organism evidence="3 4">
    <name type="scientific">Exidia glandulosa HHB12029</name>
    <dbReference type="NCBI Taxonomy" id="1314781"/>
    <lineage>
        <taxon>Eukaryota</taxon>
        <taxon>Fungi</taxon>
        <taxon>Dikarya</taxon>
        <taxon>Basidiomycota</taxon>
        <taxon>Agaricomycotina</taxon>
        <taxon>Agaricomycetes</taxon>
        <taxon>Auriculariales</taxon>
        <taxon>Exidiaceae</taxon>
        <taxon>Exidia</taxon>
    </lineage>
</organism>
<protein>
    <recommendedName>
        <fullName evidence="2">DUF6533 domain-containing protein</fullName>
    </recommendedName>
</protein>
<keyword evidence="1" id="KW-0812">Transmembrane</keyword>
<dbReference type="EMBL" id="KV426047">
    <property type="protein sequence ID" value="KZV90492.1"/>
    <property type="molecule type" value="Genomic_DNA"/>
</dbReference>
<evidence type="ECO:0000313" key="3">
    <source>
        <dbReference type="EMBL" id="KZV90492.1"/>
    </source>
</evidence>
<dbReference type="STRING" id="1314781.A0A165GGN7"/>
<dbReference type="Proteomes" id="UP000077266">
    <property type="component" value="Unassembled WGS sequence"/>
</dbReference>
<keyword evidence="1" id="KW-1133">Transmembrane helix</keyword>
<feature type="transmembrane region" description="Helical" evidence="1">
    <location>
        <begin position="146"/>
        <end position="167"/>
    </location>
</feature>
<accession>A0A165GGN7</accession>
<feature type="transmembrane region" description="Helical" evidence="1">
    <location>
        <begin position="188"/>
        <end position="205"/>
    </location>
</feature>
<dbReference type="InParanoid" id="A0A165GGN7"/>
<dbReference type="OrthoDB" id="3251775at2759"/>
<dbReference type="InterPro" id="IPR045340">
    <property type="entry name" value="DUF6533"/>
</dbReference>
<feature type="transmembrane region" description="Helical" evidence="1">
    <location>
        <begin position="68"/>
        <end position="89"/>
    </location>
</feature>
<name>A0A165GGN7_EXIGL</name>
<keyword evidence="1" id="KW-0472">Membrane</keyword>
<proteinExistence type="predicted"/>
<dbReference type="AlphaFoldDB" id="A0A165GGN7"/>
<keyword evidence="4" id="KW-1185">Reference proteome</keyword>
<gene>
    <name evidence="3" type="ORF">EXIGLDRAFT_837741</name>
</gene>
<sequence>MPPSPGAYALFVYDWLLCFGQEADFVFHSTRSAAKVAYICCRYWPLLAFPVNIWAQVVDHDHDLCERIFRIPMLIVVPHMGTAAAILILRIYALTGGNRAVAAVLIACFLVVAAYLVWVVFAVAVLNPLGGACVPVEVGTTRHISGIFLGSLLLDCIITVTFLTCLIRMTKLKYTQMGYLTRTFAREGAAYFVAISIVNLVNVAFNMQPYVPLADVNVPWSIILPNLLACRLVLNLRYAASSETGISNEARIPVERRFTVSPGVEFLESNIELSEMEPC</sequence>
<feature type="transmembrane region" description="Helical" evidence="1">
    <location>
        <begin position="101"/>
        <end position="126"/>
    </location>
</feature>
<evidence type="ECO:0000256" key="1">
    <source>
        <dbReference type="SAM" id="Phobius"/>
    </source>
</evidence>
<reference evidence="3 4" key="1">
    <citation type="journal article" date="2016" name="Mol. Biol. Evol.">
        <title>Comparative Genomics of Early-Diverging Mushroom-Forming Fungi Provides Insights into the Origins of Lignocellulose Decay Capabilities.</title>
        <authorList>
            <person name="Nagy L.G."/>
            <person name="Riley R."/>
            <person name="Tritt A."/>
            <person name="Adam C."/>
            <person name="Daum C."/>
            <person name="Floudas D."/>
            <person name="Sun H."/>
            <person name="Yadav J.S."/>
            <person name="Pangilinan J."/>
            <person name="Larsson K.H."/>
            <person name="Matsuura K."/>
            <person name="Barry K."/>
            <person name="Labutti K."/>
            <person name="Kuo R."/>
            <person name="Ohm R.A."/>
            <person name="Bhattacharya S.S."/>
            <person name="Shirouzu T."/>
            <person name="Yoshinaga Y."/>
            <person name="Martin F.M."/>
            <person name="Grigoriev I.V."/>
            <person name="Hibbett D.S."/>
        </authorList>
    </citation>
    <scope>NUCLEOTIDE SEQUENCE [LARGE SCALE GENOMIC DNA]</scope>
    <source>
        <strain evidence="3 4">HHB12029</strain>
    </source>
</reference>